<sequence>MNQQILQESLEYFKKSLKVYICKEFHRVFGSNWIEKALSPQTSDTIMTSKKTPNDWDLPILITLIHTHWDHVFSQNISQKFPKSLLTVIKFYRNSWAHQIQLTDRDIYRVLDLIQVVLEQLHLNYHIIDLRRKEMLAVMSKDIQNMHANNSKSQCNGCNRQLLSQYLFMCSSCGVFGCMRCMNKWVSGRNYNCPKCGRILTIEEIETFANVS</sequence>
<dbReference type="InterPro" id="IPR041650">
    <property type="entry name" value="HEPN_Swt1"/>
</dbReference>
<evidence type="ECO:0000313" key="4">
    <source>
        <dbReference type="Proteomes" id="UP000187209"/>
    </source>
</evidence>
<dbReference type="SUPFAM" id="SSF57850">
    <property type="entry name" value="RING/U-box"/>
    <property type="match status" value="1"/>
</dbReference>
<dbReference type="Gene3D" id="3.30.40.10">
    <property type="entry name" value="Zinc/RING finger domain, C3HC4 (zinc finger)"/>
    <property type="match status" value="1"/>
</dbReference>
<dbReference type="Proteomes" id="UP000187209">
    <property type="component" value="Unassembled WGS sequence"/>
</dbReference>
<keyword evidence="1" id="KW-0863">Zinc-finger</keyword>
<keyword evidence="4" id="KW-1185">Reference proteome</keyword>
<accession>A0A1R2AR11</accession>
<dbReference type="EMBL" id="MPUH01001596">
    <property type="protein sequence ID" value="OMJ66947.1"/>
    <property type="molecule type" value="Genomic_DNA"/>
</dbReference>
<dbReference type="PROSITE" id="PS50089">
    <property type="entry name" value="ZF_RING_2"/>
    <property type="match status" value="1"/>
</dbReference>
<evidence type="ECO:0000256" key="1">
    <source>
        <dbReference type="PROSITE-ProRule" id="PRU00175"/>
    </source>
</evidence>
<dbReference type="Pfam" id="PF18731">
    <property type="entry name" value="HEPN_Swt1"/>
    <property type="match status" value="1"/>
</dbReference>
<dbReference type="OrthoDB" id="322591at2759"/>
<dbReference type="GO" id="GO:0008270">
    <property type="term" value="F:zinc ion binding"/>
    <property type="evidence" value="ECO:0007669"/>
    <property type="project" value="UniProtKB-KW"/>
</dbReference>
<feature type="domain" description="RING-type" evidence="2">
    <location>
        <begin position="155"/>
        <end position="196"/>
    </location>
</feature>
<keyword evidence="1" id="KW-0479">Metal-binding</keyword>
<protein>
    <recommendedName>
        <fullName evidence="2">RING-type domain-containing protein</fullName>
    </recommendedName>
</protein>
<organism evidence="3 4">
    <name type="scientific">Stentor coeruleus</name>
    <dbReference type="NCBI Taxonomy" id="5963"/>
    <lineage>
        <taxon>Eukaryota</taxon>
        <taxon>Sar</taxon>
        <taxon>Alveolata</taxon>
        <taxon>Ciliophora</taxon>
        <taxon>Postciliodesmatophora</taxon>
        <taxon>Heterotrichea</taxon>
        <taxon>Heterotrichida</taxon>
        <taxon>Stentoridae</taxon>
        <taxon>Stentor</taxon>
    </lineage>
</organism>
<keyword evidence="1" id="KW-0862">Zinc</keyword>
<dbReference type="InterPro" id="IPR001841">
    <property type="entry name" value="Znf_RING"/>
</dbReference>
<reference evidence="3 4" key="1">
    <citation type="submission" date="2016-11" db="EMBL/GenBank/DDBJ databases">
        <title>The macronuclear genome of Stentor coeruleus: a giant cell with tiny introns.</title>
        <authorList>
            <person name="Slabodnick M."/>
            <person name="Ruby J.G."/>
            <person name="Reiff S.B."/>
            <person name="Swart E.C."/>
            <person name="Gosai S."/>
            <person name="Prabakaran S."/>
            <person name="Witkowska E."/>
            <person name="Larue G.E."/>
            <person name="Fisher S."/>
            <person name="Freeman R.M."/>
            <person name="Gunawardena J."/>
            <person name="Chu W."/>
            <person name="Stover N.A."/>
            <person name="Gregory B.D."/>
            <person name="Nowacki M."/>
            <person name="Derisi J."/>
            <person name="Roy S.W."/>
            <person name="Marshall W.F."/>
            <person name="Sood P."/>
        </authorList>
    </citation>
    <scope>NUCLEOTIDE SEQUENCE [LARGE SCALE GENOMIC DNA]</scope>
    <source>
        <strain evidence="3">WM001</strain>
    </source>
</reference>
<evidence type="ECO:0000259" key="2">
    <source>
        <dbReference type="PROSITE" id="PS50089"/>
    </source>
</evidence>
<name>A0A1R2AR11_9CILI</name>
<evidence type="ECO:0000313" key="3">
    <source>
        <dbReference type="EMBL" id="OMJ66947.1"/>
    </source>
</evidence>
<dbReference type="InterPro" id="IPR013083">
    <property type="entry name" value="Znf_RING/FYVE/PHD"/>
</dbReference>
<dbReference type="AlphaFoldDB" id="A0A1R2AR11"/>
<comment type="caution">
    <text evidence="3">The sequence shown here is derived from an EMBL/GenBank/DDBJ whole genome shotgun (WGS) entry which is preliminary data.</text>
</comment>
<proteinExistence type="predicted"/>
<gene>
    <name evidence="3" type="ORF">SteCoe_36035</name>
</gene>